<evidence type="ECO:0000259" key="4">
    <source>
        <dbReference type="PROSITE" id="PS50144"/>
    </source>
</evidence>
<proteinExistence type="inferred from homology"/>
<dbReference type="AlphaFoldDB" id="A0A5J9W3V5"/>
<sequence length="438" mass="48632">MMRPTPAPLLPNKPDYMSLFAHKSRPSPPSTPTVAVDPCHGVHLFEVADYSHHRDLGARSFVRSATFHVGGCAWSIRFYPNGENFHLGNEGYVAVALELVTKDAAVTASCDLRLVDQQETTTTEAARYYSAVEAGYAAFDTRCVDAFARLCCANQFIRRSELEASTYLRDDRLVIECTLRVIRGNRPPPAEPEIDVPLSDMADHLGRLLKEGDGADVTFDVQGETFPAHRTLLAARSPVFKAELRGPMKEGTADRIAVHEIRPEVFKALLHFVYTDSLPPAAMDGDNKEEENDAQMMGDLLVAADRYAMDRLKLVCERNLSRSLTVENVSTVLVLASRHNCSGLKDACSEFMMSNNRIMDDVARTEGYASLKRDHPHVMVDLFEKAVKLRKIAKHPKWHLIKRSDFLAKDLQQMSFNSSVATESIALKVLALPSSVAA</sequence>
<evidence type="ECO:0000256" key="1">
    <source>
        <dbReference type="ARBA" id="ARBA00004906"/>
    </source>
</evidence>
<feature type="non-terminal residue" evidence="5">
    <location>
        <position position="1"/>
    </location>
</feature>
<protein>
    <recommendedName>
        <fullName evidence="7">BTB domain-containing protein</fullName>
    </recommendedName>
</protein>
<dbReference type="SUPFAM" id="SSF54695">
    <property type="entry name" value="POZ domain"/>
    <property type="match status" value="1"/>
</dbReference>
<dbReference type="PROSITE" id="PS50097">
    <property type="entry name" value="BTB"/>
    <property type="match status" value="1"/>
</dbReference>
<dbReference type="CDD" id="cd00121">
    <property type="entry name" value="MATH"/>
    <property type="match status" value="1"/>
</dbReference>
<organism evidence="5 6">
    <name type="scientific">Eragrostis curvula</name>
    <name type="common">weeping love grass</name>
    <dbReference type="NCBI Taxonomy" id="38414"/>
    <lineage>
        <taxon>Eukaryota</taxon>
        <taxon>Viridiplantae</taxon>
        <taxon>Streptophyta</taxon>
        <taxon>Embryophyta</taxon>
        <taxon>Tracheophyta</taxon>
        <taxon>Spermatophyta</taxon>
        <taxon>Magnoliopsida</taxon>
        <taxon>Liliopsida</taxon>
        <taxon>Poales</taxon>
        <taxon>Poaceae</taxon>
        <taxon>PACMAD clade</taxon>
        <taxon>Chloridoideae</taxon>
        <taxon>Eragrostideae</taxon>
        <taxon>Eragrostidinae</taxon>
        <taxon>Eragrostis</taxon>
    </lineage>
</organism>
<dbReference type="InterPro" id="IPR000210">
    <property type="entry name" value="BTB/POZ_dom"/>
</dbReference>
<dbReference type="SUPFAM" id="SSF49599">
    <property type="entry name" value="TRAF domain-like"/>
    <property type="match status" value="1"/>
</dbReference>
<dbReference type="Gene3D" id="1.25.40.420">
    <property type="match status" value="1"/>
</dbReference>
<comment type="caution">
    <text evidence="5">The sequence shown here is derived from an EMBL/GenBank/DDBJ whole genome shotgun (WGS) entry which is preliminary data.</text>
</comment>
<dbReference type="Gene3D" id="3.30.710.10">
    <property type="entry name" value="Potassium Channel Kv1.1, Chain A"/>
    <property type="match status" value="1"/>
</dbReference>
<dbReference type="Pfam" id="PF22486">
    <property type="entry name" value="MATH_2"/>
    <property type="match status" value="1"/>
</dbReference>
<dbReference type="PROSITE" id="PS50144">
    <property type="entry name" value="MATH"/>
    <property type="match status" value="1"/>
</dbReference>
<evidence type="ECO:0000256" key="2">
    <source>
        <dbReference type="ARBA" id="ARBA00010846"/>
    </source>
</evidence>
<dbReference type="Gramene" id="TVU42617">
    <property type="protein sequence ID" value="TVU42617"/>
    <property type="gene ID" value="EJB05_09036"/>
</dbReference>
<evidence type="ECO:0000313" key="5">
    <source>
        <dbReference type="EMBL" id="TVU42617.1"/>
    </source>
</evidence>
<dbReference type="Proteomes" id="UP000324897">
    <property type="component" value="Unassembled WGS sequence"/>
</dbReference>
<dbReference type="Pfam" id="PF00651">
    <property type="entry name" value="BTB"/>
    <property type="match status" value="1"/>
</dbReference>
<reference evidence="5 6" key="1">
    <citation type="journal article" date="2019" name="Sci. Rep.">
        <title>A high-quality genome of Eragrostis curvula grass provides insights into Poaceae evolution and supports new strategies to enhance forage quality.</title>
        <authorList>
            <person name="Carballo J."/>
            <person name="Santos B.A.C.M."/>
            <person name="Zappacosta D."/>
            <person name="Garbus I."/>
            <person name="Selva J.P."/>
            <person name="Gallo C.A."/>
            <person name="Diaz A."/>
            <person name="Albertini E."/>
            <person name="Caccamo M."/>
            <person name="Echenique V."/>
        </authorList>
    </citation>
    <scope>NUCLEOTIDE SEQUENCE [LARGE SCALE GENOMIC DNA]</scope>
    <source>
        <strain evidence="6">cv. Victoria</strain>
        <tissue evidence="5">Leaf</tissue>
    </source>
</reference>
<dbReference type="InterPro" id="IPR011333">
    <property type="entry name" value="SKP1/BTB/POZ_sf"/>
</dbReference>
<dbReference type="GO" id="GO:0016567">
    <property type="term" value="P:protein ubiquitination"/>
    <property type="evidence" value="ECO:0007669"/>
    <property type="project" value="InterPro"/>
</dbReference>
<comment type="pathway">
    <text evidence="1">Protein modification; protein ubiquitination.</text>
</comment>
<comment type="similarity">
    <text evidence="2">Belongs to the Tdpoz family.</text>
</comment>
<keyword evidence="6" id="KW-1185">Reference proteome</keyword>
<dbReference type="InterPro" id="IPR045005">
    <property type="entry name" value="BPM1-6"/>
</dbReference>
<dbReference type="EMBL" id="RWGY01000005">
    <property type="protein sequence ID" value="TVU42617.1"/>
    <property type="molecule type" value="Genomic_DNA"/>
</dbReference>
<feature type="domain" description="BTB" evidence="3">
    <location>
        <begin position="215"/>
        <end position="282"/>
    </location>
</feature>
<name>A0A5J9W3V5_9POAL</name>
<dbReference type="OrthoDB" id="6359816at2759"/>
<dbReference type="PANTHER" id="PTHR26379:SF474">
    <property type="entry name" value="OS08G0228200 PROTEIN"/>
    <property type="match status" value="1"/>
</dbReference>
<dbReference type="SMART" id="SM00225">
    <property type="entry name" value="BTB"/>
    <property type="match status" value="1"/>
</dbReference>
<dbReference type="Gene3D" id="2.60.210.10">
    <property type="entry name" value="Apoptosis, Tumor Necrosis Factor Receptor Associated Protein 2, Chain A"/>
    <property type="match status" value="1"/>
</dbReference>
<evidence type="ECO:0000313" key="6">
    <source>
        <dbReference type="Proteomes" id="UP000324897"/>
    </source>
</evidence>
<dbReference type="InterPro" id="IPR002083">
    <property type="entry name" value="MATH/TRAF_dom"/>
</dbReference>
<dbReference type="PANTHER" id="PTHR26379">
    <property type="entry name" value="BTB/POZ AND MATH DOMAIN-CONTAINING PROTEIN 1"/>
    <property type="match status" value="1"/>
</dbReference>
<dbReference type="Pfam" id="PF24570">
    <property type="entry name" value="BACK_BPM_SPOP"/>
    <property type="match status" value="1"/>
</dbReference>
<feature type="domain" description="MATH" evidence="4">
    <location>
        <begin position="40"/>
        <end position="179"/>
    </location>
</feature>
<accession>A0A5J9W3V5</accession>
<dbReference type="InterPro" id="IPR056423">
    <property type="entry name" value="BACK_BPM_SPOP"/>
</dbReference>
<gene>
    <name evidence="5" type="ORF">EJB05_09036</name>
</gene>
<dbReference type="CDD" id="cd18280">
    <property type="entry name" value="BTB_POZ_BPM_plant"/>
    <property type="match status" value="1"/>
</dbReference>
<dbReference type="InterPro" id="IPR008974">
    <property type="entry name" value="TRAF-like"/>
</dbReference>
<evidence type="ECO:0008006" key="7">
    <source>
        <dbReference type="Google" id="ProtNLM"/>
    </source>
</evidence>
<evidence type="ECO:0000259" key="3">
    <source>
        <dbReference type="PROSITE" id="PS50097"/>
    </source>
</evidence>